<protein>
    <submittedName>
        <fullName evidence="1">Adhesin</fullName>
    </submittedName>
</protein>
<name>A0ABX0IVA5_9FLAO</name>
<comment type="caution">
    <text evidence="1">The sequence shown here is derived from an EMBL/GenBank/DDBJ whole genome shotgun (WGS) entry which is preliminary data.</text>
</comment>
<organism evidence="1 2">
    <name type="scientific">Flavobacterium jejuense</name>
    <dbReference type="NCBI Taxonomy" id="1544455"/>
    <lineage>
        <taxon>Bacteria</taxon>
        <taxon>Pseudomonadati</taxon>
        <taxon>Bacteroidota</taxon>
        <taxon>Flavobacteriia</taxon>
        <taxon>Flavobacteriales</taxon>
        <taxon>Flavobacteriaceae</taxon>
        <taxon>Flavobacterium</taxon>
    </lineage>
</organism>
<feature type="non-terminal residue" evidence="1">
    <location>
        <position position="507"/>
    </location>
</feature>
<gene>
    <name evidence="1" type="ORF">FIA58_017615</name>
</gene>
<dbReference type="InterPro" id="IPR049804">
    <property type="entry name" value="Choice_anch_L"/>
</dbReference>
<accession>A0ABX0IVA5</accession>
<dbReference type="EMBL" id="VEVQ02000014">
    <property type="protein sequence ID" value="NHN27501.1"/>
    <property type="molecule type" value="Genomic_DNA"/>
</dbReference>
<sequence>MKQHYFFILFFLLSVIGFSQSITVNTSTYTVPELVQDVLIDSPCAIVSNISSSSQCGIGYFQYGGTNFDFSEGMILRSGNVMSTSGQYTGNNMSTTCSNTTDADLLNISNTSGQAPSLINDATFVQFDFTPLTDNFSFNFIFASNEYGAYQCDFADVFAFILTDLDTGAVTNLAVIPGTTTPVSVVNIRDTANNGSCPSANMLLFDTYNVGLPATSTVMNMRGYTVPMTAAATVIPNNNYRIKLAIGDYGGTFSPFSDDLFDSAVFIEAGSFNVGTANLTYPVGVGFETADLTVANGFALCPGDTKLLDTGLDPADYNFVWTLDTGSGPNVLASETNETLLVTQPGTYCVEASNVSGGSCIQNDCIIVEYLSDIAINNPATDLQSCDENFNLDDNIPAVLGPLNPFNYDVLYYLTAQDAIDGTNQISSTFVDTNPPTTIYVRVEDFMLSCPAYSQFDLITIPSLCGFTIVQPSDLYACDDISNDGFEIFDLTSQSATVLGTNNPSNY</sequence>
<dbReference type="NCBIfam" id="NF038133">
    <property type="entry name" value="choice_anch_L"/>
    <property type="match status" value="1"/>
</dbReference>
<dbReference type="RefSeq" id="WP_208022831.1">
    <property type="nucleotide sequence ID" value="NZ_VEVQ02000014.1"/>
</dbReference>
<reference evidence="1 2" key="2">
    <citation type="submission" date="2020-02" db="EMBL/GenBank/DDBJ databases">
        <title>Flavobacterium profundi sp. nov., isolated from a deep-sea seamount.</title>
        <authorList>
            <person name="Zhang D.-C."/>
        </authorList>
    </citation>
    <scope>NUCLEOTIDE SEQUENCE [LARGE SCALE GENOMIC DNA]</scope>
    <source>
        <strain evidence="1 2">EC11</strain>
    </source>
</reference>
<evidence type="ECO:0000313" key="1">
    <source>
        <dbReference type="EMBL" id="NHN27501.1"/>
    </source>
</evidence>
<proteinExistence type="predicted"/>
<dbReference type="Proteomes" id="UP000817854">
    <property type="component" value="Unassembled WGS sequence"/>
</dbReference>
<evidence type="ECO:0000313" key="2">
    <source>
        <dbReference type="Proteomes" id="UP000817854"/>
    </source>
</evidence>
<keyword evidence="2" id="KW-1185">Reference proteome</keyword>
<reference evidence="2" key="1">
    <citation type="submission" date="2019-05" db="EMBL/GenBank/DDBJ databases">
        <title>Flavobacterium profundi sp. nov., isolated from a deep-sea seamount.</title>
        <authorList>
            <person name="Zhang D.-C."/>
        </authorList>
    </citation>
    <scope>NUCLEOTIDE SEQUENCE [LARGE SCALE GENOMIC DNA]</scope>
    <source>
        <strain evidence="2">EC11</strain>
    </source>
</reference>